<dbReference type="Proteomes" id="UP000663874">
    <property type="component" value="Unassembled WGS sequence"/>
</dbReference>
<evidence type="ECO:0000256" key="1">
    <source>
        <dbReference type="SAM" id="Phobius"/>
    </source>
</evidence>
<evidence type="ECO:0000313" key="5">
    <source>
        <dbReference type="Proteomes" id="UP000663889"/>
    </source>
</evidence>
<feature type="transmembrane region" description="Helical" evidence="1">
    <location>
        <begin position="39"/>
        <end position="59"/>
    </location>
</feature>
<dbReference type="Proteomes" id="UP000663823">
    <property type="component" value="Unassembled WGS sequence"/>
</dbReference>
<dbReference type="EMBL" id="CAJNOU010005511">
    <property type="protein sequence ID" value="CAF1480487.1"/>
    <property type="molecule type" value="Genomic_DNA"/>
</dbReference>
<evidence type="ECO:0000313" key="3">
    <source>
        <dbReference type="EMBL" id="CAF3791084.1"/>
    </source>
</evidence>
<name>A0A815RPI2_9BILA</name>
<keyword evidence="1" id="KW-1133">Transmembrane helix</keyword>
<evidence type="ECO:0000313" key="2">
    <source>
        <dbReference type="EMBL" id="CAF1480487.1"/>
    </source>
</evidence>
<dbReference type="Proteomes" id="UP000663889">
    <property type="component" value="Unassembled WGS sequence"/>
</dbReference>
<sequence length="86" mass="10261">MISSINNNLCKLLVLDLDINQINIDDLHTFFFSYSSVEWIKTFPESSTTIIYFIIYFIVDRLINYRRHVISQSIVRLHCVDFKQNN</sequence>
<proteinExistence type="predicted"/>
<gene>
    <name evidence="4" type="ORF">FNK824_LOCUS23630</name>
    <name evidence="3" type="ORF">OTI717_LOCUS17722</name>
    <name evidence="2" type="ORF">SEV965_LOCUS35072</name>
</gene>
<accession>A0A815RPI2</accession>
<keyword evidence="1" id="KW-0472">Membrane</keyword>
<dbReference type="AlphaFoldDB" id="A0A815RPI2"/>
<reference evidence="2" key="1">
    <citation type="submission" date="2021-02" db="EMBL/GenBank/DDBJ databases">
        <authorList>
            <person name="Nowell W R."/>
        </authorList>
    </citation>
    <scope>NUCLEOTIDE SEQUENCE</scope>
</reference>
<comment type="caution">
    <text evidence="2">The sequence shown here is derived from an EMBL/GenBank/DDBJ whole genome shotgun (WGS) entry which is preliminary data.</text>
</comment>
<dbReference type="EMBL" id="CAJOAX010002366">
    <property type="protein sequence ID" value="CAF3791084.1"/>
    <property type="molecule type" value="Genomic_DNA"/>
</dbReference>
<dbReference type="EMBL" id="CAJOBE010005048">
    <property type="protein sequence ID" value="CAF3958311.1"/>
    <property type="molecule type" value="Genomic_DNA"/>
</dbReference>
<keyword evidence="1" id="KW-0812">Transmembrane</keyword>
<organism evidence="2 5">
    <name type="scientific">Rotaria sordida</name>
    <dbReference type="NCBI Taxonomy" id="392033"/>
    <lineage>
        <taxon>Eukaryota</taxon>
        <taxon>Metazoa</taxon>
        <taxon>Spiralia</taxon>
        <taxon>Gnathifera</taxon>
        <taxon>Rotifera</taxon>
        <taxon>Eurotatoria</taxon>
        <taxon>Bdelloidea</taxon>
        <taxon>Philodinida</taxon>
        <taxon>Philodinidae</taxon>
        <taxon>Rotaria</taxon>
    </lineage>
</organism>
<evidence type="ECO:0000313" key="4">
    <source>
        <dbReference type="EMBL" id="CAF3958311.1"/>
    </source>
</evidence>
<protein>
    <submittedName>
        <fullName evidence="2">Uncharacterized protein</fullName>
    </submittedName>
</protein>